<dbReference type="EMBL" id="CADCVM010000405">
    <property type="protein sequence ID" value="CAA9521596.1"/>
    <property type="molecule type" value="Genomic_DNA"/>
</dbReference>
<protein>
    <submittedName>
        <fullName evidence="2">Uncharacterized protein</fullName>
    </submittedName>
</protein>
<gene>
    <name evidence="2" type="ORF">AVDCRST_MAG05-3653</name>
</gene>
<sequence>MPIAAHGRWIGAVLFAPVTAPAAPGGPGLPVPRRVSRGDAWGNTTSERR</sequence>
<dbReference type="AlphaFoldDB" id="A0A6J4TF77"/>
<evidence type="ECO:0000313" key="2">
    <source>
        <dbReference type="EMBL" id="CAA9521596.1"/>
    </source>
</evidence>
<organism evidence="2">
    <name type="scientific">uncultured Rubrobacteraceae bacterium</name>
    <dbReference type="NCBI Taxonomy" id="349277"/>
    <lineage>
        <taxon>Bacteria</taxon>
        <taxon>Bacillati</taxon>
        <taxon>Actinomycetota</taxon>
        <taxon>Rubrobacteria</taxon>
        <taxon>Rubrobacterales</taxon>
        <taxon>Rubrobacteraceae</taxon>
        <taxon>environmental samples</taxon>
    </lineage>
</organism>
<feature type="region of interest" description="Disordered" evidence="1">
    <location>
        <begin position="21"/>
        <end position="49"/>
    </location>
</feature>
<name>A0A6J4TF77_9ACTN</name>
<reference evidence="2" key="1">
    <citation type="submission" date="2020-02" db="EMBL/GenBank/DDBJ databases">
        <authorList>
            <person name="Meier V. D."/>
        </authorList>
    </citation>
    <scope>NUCLEOTIDE SEQUENCE</scope>
    <source>
        <strain evidence="2">AVDCRST_MAG05</strain>
    </source>
</reference>
<evidence type="ECO:0000256" key="1">
    <source>
        <dbReference type="SAM" id="MobiDB-lite"/>
    </source>
</evidence>
<proteinExistence type="predicted"/>
<accession>A0A6J4TF77</accession>